<dbReference type="InterPro" id="IPR033738">
    <property type="entry name" value="AsnB_N"/>
</dbReference>
<feature type="binding site" evidence="10">
    <location>
        <begin position="377"/>
        <end position="378"/>
    </location>
    <ligand>
        <name>ATP</name>
        <dbReference type="ChEBI" id="CHEBI:30616"/>
    </ligand>
</feature>
<dbReference type="GO" id="GO:0005524">
    <property type="term" value="F:ATP binding"/>
    <property type="evidence" value="ECO:0007669"/>
    <property type="project" value="UniProtKB-KW"/>
</dbReference>
<evidence type="ECO:0000259" key="12">
    <source>
        <dbReference type="PROSITE" id="PS51278"/>
    </source>
</evidence>
<comment type="pathway">
    <text evidence="1">Amino-acid biosynthesis; L-asparagine biosynthesis; L-asparagine from L-aspartate (L-Gln route): step 1/1.</text>
</comment>
<evidence type="ECO:0000313" key="14">
    <source>
        <dbReference type="Proteomes" id="UP000249616"/>
    </source>
</evidence>
<dbReference type="NCBIfam" id="TIGR01536">
    <property type="entry name" value="asn_synth_AEB"/>
    <property type="match status" value="1"/>
</dbReference>
<keyword evidence="5 10" id="KW-0067">ATP-binding</keyword>
<keyword evidence="14" id="KW-1185">Reference proteome</keyword>
<dbReference type="PANTHER" id="PTHR43284">
    <property type="entry name" value="ASPARAGINE SYNTHETASE (GLUTAMINE-HYDROLYZING)"/>
    <property type="match status" value="1"/>
</dbReference>
<dbReference type="GO" id="GO:0005829">
    <property type="term" value="C:cytosol"/>
    <property type="evidence" value="ECO:0007669"/>
    <property type="project" value="TreeGrafter"/>
</dbReference>
<dbReference type="EMBL" id="CP030074">
    <property type="protein sequence ID" value="AWW43239.1"/>
    <property type="molecule type" value="Genomic_DNA"/>
</dbReference>
<keyword evidence="13" id="KW-0436">Ligase</keyword>
<dbReference type="GO" id="GO:0006529">
    <property type="term" value="P:asparagine biosynthetic process"/>
    <property type="evidence" value="ECO:0007669"/>
    <property type="project" value="UniProtKB-KW"/>
</dbReference>
<keyword evidence="13" id="KW-0614">Plasmid</keyword>
<evidence type="ECO:0000256" key="11">
    <source>
        <dbReference type="PIRSR" id="PIRSR001589-3"/>
    </source>
</evidence>
<gene>
    <name evidence="13" type="primary">asnB</name>
    <name evidence="13" type="ORF">DN051_42360</name>
</gene>
<dbReference type="KEGG" id="scad:DN051_42360"/>
<keyword evidence="4 10" id="KW-0547">Nucleotide-binding</keyword>
<dbReference type="EC" id="6.3.5.4" evidence="3"/>
<dbReference type="Gene3D" id="3.60.20.10">
    <property type="entry name" value="Glutamine Phosphoribosylpyrophosphate, subunit 1, domain 1"/>
    <property type="match status" value="1"/>
</dbReference>
<dbReference type="CDD" id="cd01991">
    <property type="entry name" value="Asn_synthase_B_C"/>
    <property type="match status" value="1"/>
</dbReference>
<feature type="binding site" evidence="10">
    <location>
        <position position="102"/>
    </location>
    <ligand>
        <name>L-glutamine</name>
        <dbReference type="ChEBI" id="CHEBI:58359"/>
    </ligand>
</feature>
<evidence type="ECO:0000256" key="3">
    <source>
        <dbReference type="ARBA" id="ARBA00012737"/>
    </source>
</evidence>
<evidence type="ECO:0000256" key="6">
    <source>
        <dbReference type="ARBA" id="ARBA00022888"/>
    </source>
</evidence>
<dbReference type="InterPro" id="IPR029055">
    <property type="entry name" value="Ntn_hydrolases_N"/>
</dbReference>
<dbReference type="InterPro" id="IPR001962">
    <property type="entry name" value="Asn_synthase"/>
</dbReference>
<feature type="site" description="Important for beta-aspartyl-AMP intermediate formation" evidence="11">
    <location>
        <position position="379"/>
    </location>
</feature>
<dbReference type="RefSeq" id="WP_112443084.1">
    <property type="nucleotide sequence ID" value="NZ_CP030074.1"/>
</dbReference>
<feature type="binding site" evidence="10">
    <location>
        <position position="291"/>
    </location>
    <ligand>
        <name>ATP</name>
        <dbReference type="ChEBI" id="CHEBI:30616"/>
    </ligand>
</feature>
<evidence type="ECO:0000256" key="5">
    <source>
        <dbReference type="ARBA" id="ARBA00022840"/>
    </source>
</evidence>
<dbReference type="Proteomes" id="UP000249616">
    <property type="component" value="Plasmid unnamed1"/>
</dbReference>
<dbReference type="InterPro" id="IPR014729">
    <property type="entry name" value="Rossmann-like_a/b/a_fold"/>
</dbReference>
<protein>
    <recommendedName>
        <fullName evidence="3">asparagine synthase (glutamine-hydrolyzing)</fullName>
        <ecNumber evidence="3">6.3.5.4</ecNumber>
    </recommendedName>
</protein>
<proteinExistence type="inferred from homology"/>
<dbReference type="GO" id="GO:0004066">
    <property type="term" value="F:asparagine synthase (glutamine-hydrolyzing) activity"/>
    <property type="evidence" value="ECO:0007669"/>
    <property type="project" value="UniProtKB-EC"/>
</dbReference>
<evidence type="ECO:0000256" key="10">
    <source>
        <dbReference type="PIRSR" id="PIRSR001589-2"/>
    </source>
</evidence>
<dbReference type="SUPFAM" id="SSF56235">
    <property type="entry name" value="N-terminal nucleophile aminohydrolases (Ntn hydrolases)"/>
    <property type="match status" value="1"/>
</dbReference>
<evidence type="ECO:0000256" key="1">
    <source>
        <dbReference type="ARBA" id="ARBA00005187"/>
    </source>
</evidence>
<feature type="domain" description="Glutamine amidotransferase type-2" evidence="12">
    <location>
        <begin position="2"/>
        <end position="214"/>
    </location>
</feature>
<dbReference type="SUPFAM" id="SSF52402">
    <property type="entry name" value="Adenine nucleotide alpha hydrolases-like"/>
    <property type="match status" value="1"/>
</dbReference>
<dbReference type="Gene3D" id="3.40.50.620">
    <property type="entry name" value="HUPs"/>
    <property type="match status" value="1"/>
</dbReference>
<feature type="active site" description="For GATase activity" evidence="9">
    <location>
        <position position="2"/>
    </location>
</feature>
<evidence type="ECO:0000256" key="7">
    <source>
        <dbReference type="ARBA" id="ARBA00022962"/>
    </source>
</evidence>
<comment type="similarity">
    <text evidence="2">Belongs to the asparagine synthetase family.</text>
</comment>
<dbReference type="PROSITE" id="PS51278">
    <property type="entry name" value="GATASE_TYPE_2"/>
    <property type="match status" value="1"/>
</dbReference>
<evidence type="ECO:0000256" key="2">
    <source>
        <dbReference type="ARBA" id="ARBA00005752"/>
    </source>
</evidence>
<evidence type="ECO:0000313" key="13">
    <source>
        <dbReference type="EMBL" id="AWW43239.1"/>
    </source>
</evidence>
<reference evidence="14" key="1">
    <citation type="submission" date="2018-06" db="EMBL/GenBank/DDBJ databases">
        <authorList>
            <person name="Li K."/>
        </authorList>
    </citation>
    <scope>NUCLEOTIDE SEQUENCE [LARGE SCALE GENOMIC DNA]</scope>
    <source>
        <strain evidence="14">ZFG47</strain>
        <plasmid evidence="14">unnamed1</plasmid>
    </source>
</reference>
<geneLocation type="plasmid" evidence="13 14">
    <name>unnamed1</name>
</geneLocation>
<evidence type="ECO:0000256" key="9">
    <source>
        <dbReference type="PIRSR" id="PIRSR001589-1"/>
    </source>
</evidence>
<dbReference type="InterPro" id="IPR017932">
    <property type="entry name" value="GATase_2_dom"/>
</dbReference>
<dbReference type="PANTHER" id="PTHR43284:SF1">
    <property type="entry name" value="ASPARAGINE SYNTHETASE"/>
    <property type="match status" value="1"/>
</dbReference>
<comment type="catalytic activity">
    <reaction evidence="8">
        <text>L-aspartate + L-glutamine + ATP + H2O = L-asparagine + L-glutamate + AMP + diphosphate + H(+)</text>
        <dbReference type="Rhea" id="RHEA:12228"/>
        <dbReference type="ChEBI" id="CHEBI:15377"/>
        <dbReference type="ChEBI" id="CHEBI:15378"/>
        <dbReference type="ChEBI" id="CHEBI:29985"/>
        <dbReference type="ChEBI" id="CHEBI:29991"/>
        <dbReference type="ChEBI" id="CHEBI:30616"/>
        <dbReference type="ChEBI" id="CHEBI:33019"/>
        <dbReference type="ChEBI" id="CHEBI:58048"/>
        <dbReference type="ChEBI" id="CHEBI:58359"/>
        <dbReference type="ChEBI" id="CHEBI:456215"/>
        <dbReference type="EC" id="6.3.5.4"/>
    </reaction>
</comment>
<name>A0A2Z4JDN8_9ACTN</name>
<evidence type="ECO:0000256" key="4">
    <source>
        <dbReference type="ARBA" id="ARBA00022741"/>
    </source>
</evidence>
<feature type="binding site" evidence="10">
    <location>
        <position position="261"/>
    </location>
    <ligand>
        <name>ATP</name>
        <dbReference type="ChEBI" id="CHEBI:30616"/>
    </ligand>
</feature>
<keyword evidence="9" id="KW-0028">Amino-acid biosynthesis</keyword>
<keyword evidence="6 9" id="KW-0061">Asparagine biosynthesis</keyword>
<dbReference type="PIRSF" id="PIRSF001589">
    <property type="entry name" value="Asn_synthetase_glu-h"/>
    <property type="match status" value="1"/>
</dbReference>
<dbReference type="InterPro" id="IPR006426">
    <property type="entry name" value="Asn_synth_AEB"/>
</dbReference>
<accession>A0A2Z4JDN8</accession>
<dbReference type="Pfam" id="PF13537">
    <property type="entry name" value="GATase_7"/>
    <property type="match status" value="1"/>
</dbReference>
<dbReference type="InterPro" id="IPR051786">
    <property type="entry name" value="ASN_synthetase/amidase"/>
</dbReference>
<dbReference type="AlphaFoldDB" id="A0A2Z4JDN8"/>
<sequence>MCGIVGWATYGSDQHHNRSVLEAMTSTMACRGPDDSGAWMARHAALGHRRLAVLDPAGGRQPMTLDTQRGTLALTFSGEVYNFRELRSQLISLGHRFRTNGDTEVVLHGYAQWGERVAEHLDGMFAFAVWDEGEQTLVMIRDRLGVKPLYYQSTPNGVLFGSEPKALLAHPSVALLVDSDGLREIFAFTHAPNWTLWKGMRQVAPGTVVTVGRAGVRERVYWRLGPMAHDDDRHKSIDRVRDLLDGAIRRQLVSDVPLGVLLSGGLDSSAITGLAAEALAEQGEKLRTFSVGFTGQEEQFEPDDLRASSDGPFVRDVVRQVRPEHHDIVLDSSELSDPGLRRHVITARDSPAGLGDMDLSLYLLFKAVRAHSTVVLSGEAADELFGGYRWFHRPEALQAQTFPWLVQRGVMDRTRGIRADVLKALDVAAYSADQYAAATAKVERADGVGNEEHAMRVMFHLNMTRHIRMLLDRKDRISMAVGLEVRVPFCDHRLVEYVHGAPWAVKSFDGREKSLLRHASAHVIPASVAGRTKAHYPSVQDASYARALQKQAAELLLERHHPVFDLADREWLQRATSLDPDVIPVQLRHDLDRILDLYHWFDLYSPRVVVD</sequence>
<keyword evidence="7 9" id="KW-0315">Glutamine amidotransferase</keyword>
<organism evidence="13 14">
    <name type="scientific">Streptomyces cadmiisoli</name>
    <dbReference type="NCBI Taxonomy" id="2184053"/>
    <lineage>
        <taxon>Bacteria</taxon>
        <taxon>Bacillati</taxon>
        <taxon>Actinomycetota</taxon>
        <taxon>Actinomycetes</taxon>
        <taxon>Kitasatosporales</taxon>
        <taxon>Streptomycetaceae</taxon>
        <taxon>Streptomyces</taxon>
        <taxon>Streptomyces aurantiacus group</taxon>
    </lineage>
</organism>
<dbReference type="CDD" id="cd00712">
    <property type="entry name" value="AsnB"/>
    <property type="match status" value="1"/>
</dbReference>
<evidence type="ECO:0000256" key="8">
    <source>
        <dbReference type="ARBA" id="ARBA00048741"/>
    </source>
</evidence>
<dbReference type="Pfam" id="PF00733">
    <property type="entry name" value="Asn_synthase"/>
    <property type="match status" value="1"/>
</dbReference>